<dbReference type="PATRIC" id="fig|43687.5.peg.1875"/>
<dbReference type="Proteomes" id="UP000068832">
    <property type="component" value="Chromosome"/>
</dbReference>
<dbReference type="EMBL" id="CP012172">
    <property type="protein sequence ID" value="AKV74720.1"/>
    <property type="molecule type" value="Genomic_DNA"/>
</dbReference>
<accession>A0A088E6C0</accession>
<evidence type="ECO:0000313" key="3">
    <source>
        <dbReference type="EMBL" id="AKV76958.1"/>
    </source>
</evidence>
<dbReference type="Proteomes" id="UP000061362">
    <property type="component" value="Chromosome"/>
</dbReference>
<evidence type="ECO:0000313" key="6">
    <source>
        <dbReference type="EMBL" id="AKV83690.1"/>
    </source>
</evidence>
<dbReference type="EMBL" id="CP012175">
    <property type="protein sequence ID" value="AKV81454.1"/>
    <property type="molecule type" value="Genomic_DNA"/>
</dbReference>
<gene>
    <name evidence="1" type="ORF">HA72_1742</name>
    <name evidence="2" type="ORF">MsedA_1777</name>
    <name evidence="3" type="ORF">MsedB_1779</name>
    <name evidence="4" type="ORF">MsedC_1777</name>
    <name evidence="5" type="ORF">MsedD_1778</name>
    <name evidence="6" type="ORF">MsedE_1779</name>
</gene>
<evidence type="ECO:0000313" key="8">
    <source>
        <dbReference type="Proteomes" id="UP000056255"/>
    </source>
</evidence>
<reference evidence="9 10" key="2">
    <citation type="journal article" date="2015" name="Genome Announc.">
        <title>Complete Genome Sequences of Evolved Arsenate-Resistant Metallosphaera sedula Strains.</title>
        <authorList>
            <person name="Ai C."/>
            <person name="McCarthy S."/>
            <person name="Schackwitz W."/>
            <person name="Martin J."/>
            <person name="Lipzen A."/>
            <person name="Blum P."/>
        </authorList>
    </citation>
    <scope>NUCLEOTIDE SEQUENCE [LARGE SCALE GENOMIC DNA]</scope>
    <source>
        <strain evidence="4 10">ARS120-1</strain>
        <strain evidence="5 9">ARS120-2</strain>
        <strain evidence="2 12">ARS50-1</strain>
        <strain evidence="3 11">ARS50-2</strain>
    </source>
</reference>
<dbReference type="Proteomes" id="UP000062398">
    <property type="component" value="Chromosome"/>
</dbReference>
<dbReference type="EMBL" id="CP012176">
    <property type="protein sequence ID" value="AKV83690.1"/>
    <property type="molecule type" value="Genomic_DNA"/>
</dbReference>
<name>A0A088E6C0_9CREN</name>
<evidence type="ECO:0000313" key="7">
    <source>
        <dbReference type="Proteomes" id="UP000029084"/>
    </source>
</evidence>
<dbReference type="Proteomes" id="UP000056255">
    <property type="component" value="Chromosome"/>
</dbReference>
<dbReference type="EMBL" id="CP012173">
    <property type="protein sequence ID" value="AKV76958.1"/>
    <property type="molecule type" value="Genomic_DNA"/>
</dbReference>
<protein>
    <submittedName>
        <fullName evidence="1">Uncharacterized protein</fullName>
    </submittedName>
</protein>
<evidence type="ECO:0000313" key="4">
    <source>
        <dbReference type="EMBL" id="AKV79209.1"/>
    </source>
</evidence>
<evidence type="ECO:0000313" key="10">
    <source>
        <dbReference type="Proteomes" id="UP000062398"/>
    </source>
</evidence>
<dbReference type="Proteomes" id="UP000062475">
    <property type="component" value="Chromosome"/>
</dbReference>
<evidence type="ECO:0000313" key="1">
    <source>
        <dbReference type="EMBL" id="AIM27881.1"/>
    </source>
</evidence>
<dbReference type="EMBL" id="CP008822">
    <property type="protein sequence ID" value="AIM27881.1"/>
    <property type="molecule type" value="Genomic_DNA"/>
</dbReference>
<proteinExistence type="predicted"/>
<evidence type="ECO:0000313" key="9">
    <source>
        <dbReference type="Proteomes" id="UP000061362"/>
    </source>
</evidence>
<evidence type="ECO:0000313" key="12">
    <source>
        <dbReference type="Proteomes" id="UP000068832"/>
    </source>
</evidence>
<dbReference type="AlphaFoldDB" id="A0A088E6C0"/>
<dbReference type="RefSeq" id="WP_012021684.1">
    <property type="nucleotide sequence ID" value="NZ_AP019770.1"/>
</dbReference>
<dbReference type="EMBL" id="CP012174">
    <property type="protein sequence ID" value="AKV79209.1"/>
    <property type="molecule type" value="Genomic_DNA"/>
</dbReference>
<reference evidence="1 7" key="1">
    <citation type="journal article" date="2014" name="J. Bacteriol.">
        <title>Role of an Archaeal PitA Transporter in the Copper and Arsenic Resistance of Metallosphaera sedula, an Extreme Thermoacidophile.</title>
        <authorList>
            <person name="McCarthy S."/>
            <person name="Ai C."/>
            <person name="Wheaton G."/>
            <person name="Tevatia R."/>
            <person name="Eckrich V."/>
            <person name="Kelly R."/>
            <person name="Blum P."/>
        </authorList>
    </citation>
    <scope>NUCLEOTIDE SEQUENCE [LARGE SCALE GENOMIC DNA]</scope>
    <source>
        <strain evidence="1 7">CuR1</strain>
    </source>
</reference>
<evidence type="ECO:0000313" key="11">
    <source>
        <dbReference type="Proteomes" id="UP000062475"/>
    </source>
</evidence>
<sequence length="120" mass="13111">MRPAEVPFQAEGIVDAVNLGISEATYLGAEFVGLTLDNGLGLILRVSPDENITKILVMSEGELPLPLLGIFVRFDGKAYHVYVADKPEKLNEVIGVNRKVVFVEVISGALEDFLREALQQ</sequence>
<reference evidence="6 8" key="3">
    <citation type="submission" date="2015-07" db="EMBL/GenBank/DDBJ databases">
        <title>Physiological, transcriptional responses and genome re-sequencing of acid resistant extremely thermoacidophilic Metallosphaera sedula SARC-M1.</title>
        <authorList>
            <person name="Ai C."/>
            <person name="McCarthy S."/>
            <person name="Eckrich V."/>
            <person name="Rudrappa D."/>
            <person name="Qiu G."/>
            <person name="Blum P."/>
        </authorList>
    </citation>
    <scope>NUCLEOTIDE SEQUENCE [LARGE SCALE GENOMIC DNA]</scope>
    <source>
        <strain evidence="6 8">SARC-M1</strain>
    </source>
</reference>
<dbReference type="GeneID" id="91756254"/>
<dbReference type="Proteomes" id="UP000029084">
    <property type="component" value="Chromosome"/>
</dbReference>
<organism evidence="1 7">
    <name type="scientific">Metallosphaera sedula</name>
    <dbReference type="NCBI Taxonomy" id="43687"/>
    <lineage>
        <taxon>Archaea</taxon>
        <taxon>Thermoproteota</taxon>
        <taxon>Thermoprotei</taxon>
        <taxon>Sulfolobales</taxon>
        <taxon>Sulfolobaceae</taxon>
        <taxon>Metallosphaera</taxon>
    </lineage>
</organism>
<evidence type="ECO:0000313" key="2">
    <source>
        <dbReference type="EMBL" id="AKV74720.1"/>
    </source>
</evidence>
<evidence type="ECO:0000313" key="5">
    <source>
        <dbReference type="EMBL" id="AKV81454.1"/>
    </source>
</evidence>